<dbReference type="Pfam" id="PF07876">
    <property type="entry name" value="Dabb"/>
    <property type="match status" value="1"/>
</dbReference>
<dbReference type="SUPFAM" id="SSF54909">
    <property type="entry name" value="Dimeric alpha+beta barrel"/>
    <property type="match status" value="1"/>
</dbReference>
<dbReference type="AlphaFoldDB" id="A0A846Z5E8"/>
<sequence>MSGFRHVVMFKWVEGTTTGQQDEVAAKLGELPAAIPEIGTYSIGLDAGVDPGGHELVVVADFADRDAYLVYRDHPAHRAVIDAFITPIVAERAAIQYET</sequence>
<dbReference type="Gene3D" id="3.30.70.100">
    <property type="match status" value="1"/>
</dbReference>
<evidence type="ECO:0000313" key="3">
    <source>
        <dbReference type="Proteomes" id="UP000579250"/>
    </source>
</evidence>
<dbReference type="RefSeq" id="WP_067631987.1">
    <property type="nucleotide sequence ID" value="NZ_JAAXPI010000027.1"/>
</dbReference>
<evidence type="ECO:0000313" key="2">
    <source>
        <dbReference type="EMBL" id="NKZ05885.1"/>
    </source>
</evidence>
<dbReference type="InterPro" id="IPR013097">
    <property type="entry name" value="Dabb"/>
</dbReference>
<accession>A0A846Z5E8</accession>
<keyword evidence="3" id="KW-1185">Reference proteome</keyword>
<dbReference type="SMART" id="SM00886">
    <property type="entry name" value="Dabb"/>
    <property type="match status" value="1"/>
</dbReference>
<dbReference type="EMBL" id="JAAXPI010000027">
    <property type="protein sequence ID" value="NKZ05885.1"/>
    <property type="molecule type" value="Genomic_DNA"/>
</dbReference>
<evidence type="ECO:0000259" key="1">
    <source>
        <dbReference type="PROSITE" id="PS51502"/>
    </source>
</evidence>
<dbReference type="PROSITE" id="PS51502">
    <property type="entry name" value="S_R_A_B_BARREL"/>
    <property type="match status" value="1"/>
</dbReference>
<gene>
    <name evidence="2" type="ORF">HGB48_19345</name>
</gene>
<protein>
    <submittedName>
        <fullName evidence="2">Dabb family protein</fullName>
    </submittedName>
</protein>
<comment type="caution">
    <text evidence="2">The sequence shown here is derived from an EMBL/GenBank/DDBJ whole genome shotgun (WGS) entry which is preliminary data.</text>
</comment>
<organism evidence="2 3">
    <name type="scientific">Actinomadura latina</name>
    <dbReference type="NCBI Taxonomy" id="163603"/>
    <lineage>
        <taxon>Bacteria</taxon>
        <taxon>Bacillati</taxon>
        <taxon>Actinomycetota</taxon>
        <taxon>Actinomycetes</taxon>
        <taxon>Streptosporangiales</taxon>
        <taxon>Thermomonosporaceae</taxon>
        <taxon>Actinomadura</taxon>
    </lineage>
</organism>
<proteinExistence type="predicted"/>
<dbReference type="InterPro" id="IPR011008">
    <property type="entry name" value="Dimeric_a/b-barrel"/>
</dbReference>
<dbReference type="Proteomes" id="UP000579250">
    <property type="component" value="Unassembled WGS sequence"/>
</dbReference>
<name>A0A846Z5E8_9ACTN</name>
<feature type="domain" description="Stress-response A/B barrel" evidence="1">
    <location>
        <begin position="4"/>
        <end position="97"/>
    </location>
</feature>
<reference evidence="2 3" key="1">
    <citation type="submission" date="2020-04" db="EMBL/GenBank/DDBJ databases">
        <title>MicrobeNet Type strains.</title>
        <authorList>
            <person name="Nicholson A.C."/>
        </authorList>
    </citation>
    <scope>NUCLEOTIDE SEQUENCE [LARGE SCALE GENOMIC DNA]</scope>
    <source>
        <strain evidence="2 3">ATCC BAA-277</strain>
    </source>
</reference>